<name>A0ABM1BEV0_LIMPO</name>
<dbReference type="PROSITE" id="PS50076">
    <property type="entry name" value="DNAJ_2"/>
    <property type="match status" value="1"/>
</dbReference>
<evidence type="ECO:0000256" key="1">
    <source>
        <dbReference type="ARBA" id="ARBA00004477"/>
    </source>
</evidence>
<dbReference type="InterPro" id="IPR036869">
    <property type="entry name" value="J_dom_sf"/>
</dbReference>
<feature type="compositionally biased region" description="Acidic residues" evidence="9">
    <location>
        <begin position="857"/>
        <end position="884"/>
    </location>
</feature>
<dbReference type="PANTHER" id="PTHR24075:SF0">
    <property type="entry name" value="TRANSLOCATION PROTEIN SEC63 HOMOLOG"/>
    <property type="match status" value="1"/>
</dbReference>
<evidence type="ECO:0000256" key="6">
    <source>
        <dbReference type="ARBA" id="ARBA00022989"/>
    </source>
</evidence>
<dbReference type="PRINTS" id="PR00625">
    <property type="entry name" value="JDOMAIN"/>
</dbReference>
<dbReference type="InterPro" id="IPR014756">
    <property type="entry name" value="Ig_E-set"/>
</dbReference>
<gene>
    <name evidence="13" type="primary">LOC106464942</name>
</gene>
<sequence>MELLWIAGVVLEVGNMWFCLQVICAPLLLNQNTYSSTVIEEDKIFVLSLKRKFRKLSFQDTSSKLEFLEFACLLIKSWSFLWENPRIIGVEEAGQMNKKGASSSVVGTKEDILFLMKRKHIRDNGVRIDRYGKVLASYFRDLRTRLLRTIALSEHERRDKKQCYCHNCQKKRSRLQAREPWRRAKQRLIKFLLILGWIALLATAYKVANLQHDYVAWDPFEILQIDPASSTAEIKKAYRKLSLKFHPDKEGGDEKKFMMIAKAYAALTDDEARKNWEMYGNPDGPGATSFGIALPSWIVEKENSIWVLGLYALVFMVALPVSVGIWWYRSMKFGGDQVLLDTTQLYFYFIHKSPQMILKRVLMVLAASLEFARTHNSEIVERPSDNIEVPKLIKELPSLGEKNKEPPLSFSYSIKARALLHSHLSRLDLPPTLEEDKLYIVKKCPYLLQEFVQCVAQLTMLAMAGRVPRKPKLETVENAMKLCPMIVQAMWDNKRSLLQLPHITEEVINRHFTTRKRNIRNIIQLAEMKSDERRALLRGLSDNEYADVMNVLTKFPVLDVDVRSEVLDDEDLGTITAGALVTVTVSLTRHDLDEFMNQESDINNVEDQQEEEEDNKSQTGNSEQCVQERKPKVWEKQKKKKGKGGKSKKKGGSTKPVTSQQQKKITVPQQQNCTDQKTPNMNKTKEEKCNKKSRASDESKESDTESDVGSSHSESVASEDRDIKQPEANGKEVEDDDEDWDKFQKKIFKKDKVLESKSKISHSVHCPFFSEDKQEYWWIYIADKKQHDLLTVPCLMTNLVLNEEVELKFTAPSKPGVYTYAVIVRSDSYLESEYTKIIKLDVKEAKEVDISKIQWDISEEEEEKEDDESAIEDSDLASEDEESD</sequence>
<evidence type="ECO:0000256" key="3">
    <source>
        <dbReference type="ARBA" id="ARBA00022692"/>
    </source>
</evidence>
<feature type="transmembrane region" description="Helical" evidence="10">
    <location>
        <begin position="188"/>
        <end position="208"/>
    </location>
</feature>
<dbReference type="Gene3D" id="2.60.40.150">
    <property type="entry name" value="C2 domain"/>
    <property type="match status" value="1"/>
</dbReference>
<evidence type="ECO:0000256" key="5">
    <source>
        <dbReference type="ARBA" id="ARBA00022927"/>
    </source>
</evidence>
<evidence type="ECO:0000259" key="11">
    <source>
        <dbReference type="PROSITE" id="PS50076"/>
    </source>
</evidence>
<keyword evidence="5" id="KW-0653">Protein transport</keyword>
<dbReference type="PANTHER" id="PTHR24075">
    <property type="entry name" value="SEC63 DOMAIN-CONTAINING"/>
    <property type="match status" value="1"/>
</dbReference>
<dbReference type="SUPFAM" id="SSF46565">
    <property type="entry name" value="Chaperone J-domain"/>
    <property type="match status" value="1"/>
</dbReference>
<evidence type="ECO:0000256" key="8">
    <source>
        <dbReference type="ARBA" id="ARBA00023186"/>
    </source>
</evidence>
<feature type="region of interest" description="Disordered" evidence="9">
    <location>
        <begin position="856"/>
        <end position="884"/>
    </location>
</feature>
<dbReference type="RefSeq" id="XP_013780569.1">
    <property type="nucleotide sequence ID" value="XM_013925115.2"/>
</dbReference>
<keyword evidence="7 10" id="KW-0472">Membrane</keyword>
<dbReference type="SUPFAM" id="SSF158702">
    <property type="entry name" value="Sec63 N-terminal domain-like"/>
    <property type="match status" value="1"/>
</dbReference>
<evidence type="ECO:0000256" key="4">
    <source>
        <dbReference type="ARBA" id="ARBA00022824"/>
    </source>
</evidence>
<dbReference type="Proteomes" id="UP000694941">
    <property type="component" value="Unplaced"/>
</dbReference>
<dbReference type="InterPro" id="IPR035892">
    <property type="entry name" value="C2_domain_sf"/>
</dbReference>
<dbReference type="Gene3D" id="1.10.3380.10">
    <property type="entry name" value="Sec63 N-terminal domain-like domain"/>
    <property type="match status" value="1"/>
</dbReference>
<dbReference type="InterPro" id="IPR004179">
    <property type="entry name" value="Sec63-dom"/>
</dbReference>
<dbReference type="Pfam" id="PF00226">
    <property type="entry name" value="DnaJ"/>
    <property type="match status" value="1"/>
</dbReference>
<feature type="compositionally biased region" description="Polar residues" evidence="9">
    <location>
        <begin position="672"/>
        <end position="682"/>
    </location>
</feature>
<reference evidence="13" key="1">
    <citation type="submission" date="2025-08" db="UniProtKB">
        <authorList>
            <consortium name="RefSeq"/>
        </authorList>
    </citation>
    <scope>IDENTIFICATION</scope>
    <source>
        <tissue evidence="13">Muscle</tissue>
    </source>
</reference>
<dbReference type="GeneID" id="106464942"/>
<evidence type="ECO:0000256" key="2">
    <source>
        <dbReference type="ARBA" id="ARBA00022448"/>
    </source>
</evidence>
<feature type="region of interest" description="Disordered" evidence="9">
    <location>
        <begin position="596"/>
        <end position="738"/>
    </location>
</feature>
<dbReference type="Gene3D" id="1.10.150.20">
    <property type="entry name" value="5' to 3' exonuclease, C-terminal subdomain"/>
    <property type="match status" value="1"/>
</dbReference>
<dbReference type="Gene3D" id="1.10.287.110">
    <property type="entry name" value="DnaJ domain"/>
    <property type="match status" value="1"/>
</dbReference>
<feature type="compositionally biased region" description="Basic and acidic residues" evidence="9">
    <location>
        <begin position="626"/>
        <end position="636"/>
    </location>
</feature>
<keyword evidence="4" id="KW-0256">Endoplasmic reticulum</keyword>
<evidence type="ECO:0000256" key="9">
    <source>
        <dbReference type="SAM" id="MobiDB-lite"/>
    </source>
</evidence>
<feature type="transmembrane region" description="Helical" evidence="10">
    <location>
        <begin position="305"/>
        <end position="328"/>
    </location>
</feature>
<feature type="compositionally biased region" description="Basic and acidic residues" evidence="9">
    <location>
        <begin position="683"/>
        <end position="703"/>
    </location>
</feature>
<evidence type="ECO:0000256" key="10">
    <source>
        <dbReference type="SAM" id="Phobius"/>
    </source>
</evidence>
<dbReference type="SMART" id="SM00973">
    <property type="entry name" value="Sec63"/>
    <property type="match status" value="1"/>
</dbReference>
<keyword evidence="2" id="KW-0813">Transport</keyword>
<evidence type="ECO:0000313" key="13">
    <source>
        <dbReference type="RefSeq" id="XP_013780569.1"/>
    </source>
</evidence>
<keyword evidence="12" id="KW-1185">Reference proteome</keyword>
<evidence type="ECO:0000313" key="12">
    <source>
        <dbReference type="Proteomes" id="UP000694941"/>
    </source>
</evidence>
<feature type="domain" description="J" evidence="11">
    <location>
        <begin position="218"/>
        <end position="280"/>
    </location>
</feature>
<dbReference type="Pfam" id="PF02889">
    <property type="entry name" value="Sec63"/>
    <property type="match status" value="2"/>
</dbReference>
<dbReference type="SMART" id="SM00271">
    <property type="entry name" value="DnaJ"/>
    <property type="match status" value="1"/>
</dbReference>
<comment type="subcellular location">
    <subcellularLocation>
        <location evidence="1">Endoplasmic reticulum membrane</location>
        <topology evidence="1">Multi-pass membrane protein</topology>
    </subcellularLocation>
</comment>
<organism evidence="12 13">
    <name type="scientific">Limulus polyphemus</name>
    <name type="common">Atlantic horseshoe crab</name>
    <dbReference type="NCBI Taxonomy" id="6850"/>
    <lineage>
        <taxon>Eukaryota</taxon>
        <taxon>Metazoa</taxon>
        <taxon>Ecdysozoa</taxon>
        <taxon>Arthropoda</taxon>
        <taxon>Chelicerata</taxon>
        <taxon>Merostomata</taxon>
        <taxon>Xiphosura</taxon>
        <taxon>Limulidae</taxon>
        <taxon>Limulus</taxon>
    </lineage>
</organism>
<dbReference type="CDD" id="cd06257">
    <property type="entry name" value="DnaJ"/>
    <property type="match status" value="1"/>
</dbReference>
<feature type="compositionally biased region" description="Basic residues" evidence="9">
    <location>
        <begin position="637"/>
        <end position="652"/>
    </location>
</feature>
<keyword evidence="3 10" id="KW-0812">Transmembrane</keyword>
<keyword evidence="8" id="KW-0143">Chaperone</keyword>
<dbReference type="InterPro" id="IPR001623">
    <property type="entry name" value="DnaJ_domain"/>
</dbReference>
<accession>A0ABM1BEV0</accession>
<keyword evidence="6 10" id="KW-1133">Transmembrane helix</keyword>
<dbReference type="SUPFAM" id="SSF81296">
    <property type="entry name" value="E set domains"/>
    <property type="match status" value="1"/>
</dbReference>
<feature type="compositionally biased region" description="Basic and acidic residues" evidence="9">
    <location>
        <begin position="718"/>
        <end position="732"/>
    </location>
</feature>
<feature type="compositionally biased region" description="Low complexity" evidence="9">
    <location>
        <begin position="660"/>
        <end position="671"/>
    </location>
</feature>
<protein>
    <submittedName>
        <fullName evidence="13">Translocation protein SEC63 homolog</fullName>
    </submittedName>
</protein>
<evidence type="ECO:0000256" key="7">
    <source>
        <dbReference type="ARBA" id="ARBA00023136"/>
    </source>
</evidence>
<proteinExistence type="predicted"/>